<protein>
    <submittedName>
        <fullName evidence="1">Uncharacterized protein</fullName>
    </submittedName>
</protein>
<proteinExistence type="predicted"/>
<organism evidence="1 2">
    <name type="scientific">Daucus carota subsp. sativus</name>
    <name type="common">Carrot</name>
    <dbReference type="NCBI Taxonomy" id="79200"/>
    <lineage>
        <taxon>Eukaryota</taxon>
        <taxon>Viridiplantae</taxon>
        <taxon>Streptophyta</taxon>
        <taxon>Embryophyta</taxon>
        <taxon>Tracheophyta</taxon>
        <taxon>Spermatophyta</taxon>
        <taxon>Magnoliopsida</taxon>
        <taxon>eudicotyledons</taxon>
        <taxon>Gunneridae</taxon>
        <taxon>Pentapetalae</taxon>
        <taxon>asterids</taxon>
        <taxon>campanulids</taxon>
        <taxon>Apiales</taxon>
        <taxon>Apiaceae</taxon>
        <taxon>Apioideae</taxon>
        <taxon>Scandiceae</taxon>
        <taxon>Daucinae</taxon>
        <taxon>Daucus</taxon>
        <taxon>Daucus sect. Daucus</taxon>
    </lineage>
</organism>
<gene>
    <name evidence="1" type="ORF">DCAR_0414525</name>
</gene>
<name>A0A175YCG8_DAUCS</name>
<accession>A0A175YCG8</accession>
<dbReference type="EMBL" id="CP093346">
    <property type="protein sequence ID" value="WOG95219.1"/>
    <property type="molecule type" value="Genomic_DNA"/>
</dbReference>
<dbReference type="AlphaFoldDB" id="A0A175YCG8"/>
<keyword evidence="2" id="KW-1185">Reference proteome</keyword>
<dbReference type="Gramene" id="KZM80938">
    <property type="protein sequence ID" value="KZM80938"/>
    <property type="gene ID" value="DCAR_031477"/>
</dbReference>
<dbReference type="Proteomes" id="UP000077755">
    <property type="component" value="Chromosome 4"/>
</dbReference>
<sequence length="197" mass="22221">MRGLAFSSTNHASLEQTPVPSETITETTTVNELVTHTNNNVWEVGTVHADGGVKVEVIRGVLEPSNTCSHKITDIMYERLEPLGITWKAVSADIKDLYFEKFKKSAIKKSNRRGVKGGNDKAPPTHTGGSASCRVHAARLEMKDQMKKAEEMRIKEVEEMNDQLKHANEMRMKEVDDMKDQIRQMQNQLAMVLENQK</sequence>
<reference evidence="1" key="2">
    <citation type="submission" date="2022-03" db="EMBL/GenBank/DDBJ databases">
        <title>Draft title - Genomic analysis of global carrot germplasm unveils the trajectory of domestication and the origin of high carotenoid orange carrot.</title>
        <authorList>
            <person name="Iorizzo M."/>
            <person name="Ellison S."/>
            <person name="Senalik D."/>
            <person name="Macko-Podgorni A."/>
            <person name="Grzebelus D."/>
            <person name="Bostan H."/>
            <person name="Rolling W."/>
            <person name="Curaba J."/>
            <person name="Simon P."/>
        </authorList>
    </citation>
    <scope>NUCLEOTIDE SEQUENCE</scope>
    <source>
        <tissue evidence="1">Leaf</tissue>
    </source>
</reference>
<evidence type="ECO:0000313" key="2">
    <source>
        <dbReference type="Proteomes" id="UP000077755"/>
    </source>
</evidence>
<reference evidence="1" key="1">
    <citation type="journal article" date="2016" name="Nat. Genet.">
        <title>A high-quality carrot genome assembly provides new insights into carotenoid accumulation and asterid genome evolution.</title>
        <authorList>
            <person name="Iorizzo M."/>
            <person name="Ellison S."/>
            <person name="Senalik D."/>
            <person name="Zeng P."/>
            <person name="Satapoomin P."/>
            <person name="Huang J."/>
            <person name="Bowman M."/>
            <person name="Iovene M."/>
            <person name="Sanseverino W."/>
            <person name="Cavagnaro P."/>
            <person name="Yildiz M."/>
            <person name="Macko-Podgorni A."/>
            <person name="Moranska E."/>
            <person name="Grzebelus E."/>
            <person name="Grzebelus D."/>
            <person name="Ashrafi H."/>
            <person name="Zheng Z."/>
            <person name="Cheng S."/>
            <person name="Spooner D."/>
            <person name="Van Deynze A."/>
            <person name="Simon P."/>
        </authorList>
    </citation>
    <scope>NUCLEOTIDE SEQUENCE</scope>
    <source>
        <tissue evidence="1">Leaf</tissue>
    </source>
</reference>
<evidence type="ECO:0000313" key="1">
    <source>
        <dbReference type="EMBL" id="WOG95219.1"/>
    </source>
</evidence>